<comment type="caution">
    <text evidence="6">The sequence shown here is derived from an EMBL/GenBank/DDBJ whole genome shotgun (WGS) entry which is preliminary data.</text>
</comment>
<dbReference type="RefSeq" id="WP_152125332.1">
    <property type="nucleotide sequence ID" value="NZ_WELI01000006.1"/>
</dbReference>
<dbReference type="PANTHER" id="PTHR24421">
    <property type="entry name" value="NITRATE/NITRITE SENSOR PROTEIN NARX-RELATED"/>
    <property type="match status" value="1"/>
</dbReference>
<dbReference type="PROSITE" id="PS50109">
    <property type="entry name" value="HIS_KIN"/>
    <property type="match status" value="1"/>
</dbReference>
<keyword evidence="1" id="KW-0808">Transferase</keyword>
<dbReference type="AlphaFoldDB" id="A0A7J5TX94"/>
<keyword evidence="4" id="KW-0472">Membrane</keyword>
<evidence type="ECO:0000256" key="1">
    <source>
        <dbReference type="ARBA" id="ARBA00022679"/>
    </source>
</evidence>
<dbReference type="GO" id="GO:0046983">
    <property type="term" value="F:protein dimerization activity"/>
    <property type="evidence" value="ECO:0007669"/>
    <property type="project" value="InterPro"/>
</dbReference>
<evidence type="ECO:0000259" key="5">
    <source>
        <dbReference type="PROSITE" id="PS50109"/>
    </source>
</evidence>
<dbReference type="InterPro" id="IPR011712">
    <property type="entry name" value="Sig_transdc_His_kin_sub3_dim/P"/>
</dbReference>
<dbReference type="GO" id="GO:0016020">
    <property type="term" value="C:membrane"/>
    <property type="evidence" value="ECO:0007669"/>
    <property type="project" value="InterPro"/>
</dbReference>
<dbReference type="Gene3D" id="3.30.565.10">
    <property type="entry name" value="Histidine kinase-like ATPase, C-terminal domain"/>
    <property type="match status" value="1"/>
</dbReference>
<dbReference type="GO" id="GO:0000155">
    <property type="term" value="F:phosphorelay sensor kinase activity"/>
    <property type="evidence" value="ECO:0007669"/>
    <property type="project" value="InterPro"/>
</dbReference>
<dbReference type="CDD" id="cd16917">
    <property type="entry name" value="HATPase_UhpB-NarQ-NarX-like"/>
    <property type="match status" value="1"/>
</dbReference>
<keyword evidence="4" id="KW-0812">Transmembrane</keyword>
<dbReference type="Pfam" id="PF07730">
    <property type="entry name" value="HisKA_3"/>
    <property type="match status" value="1"/>
</dbReference>
<reference evidence="6 7" key="1">
    <citation type="submission" date="2019-10" db="EMBL/GenBank/DDBJ databases">
        <title>Rudanella paleaurantiibacter sp. nov., isolated from sludge.</title>
        <authorList>
            <person name="Xu S.Q."/>
        </authorList>
    </citation>
    <scope>NUCLEOTIDE SEQUENCE [LARGE SCALE GENOMIC DNA]</scope>
    <source>
        <strain evidence="6 7">HX-22-17</strain>
    </source>
</reference>
<evidence type="ECO:0000313" key="6">
    <source>
        <dbReference type="EMBL" id="KAB7729250.1"/>
    </source>
</evidence>
<evidence type="ECO:0000256" key="2">
    <source>
        <dbReference type="ARBA" id="ARBA00022777"/>
    </source>
</evidence>
<evidence type="ECO:0000256" key="4">
    <source>
        <dbReference type="SAM" id="Phobius"/>
    </source>
</evidence>
<dbReference type="InterPro" id="IPR050482">
    <property type="entry name" value="Sensor_HK_TwoCompSys"/>
</dbReference>
<dbReference type="Gene3D" id="1.20.5.1930">
    <property type="match status" value="1"/>
</dbReference>
<keyword evidence="4" id="KW-1133">Transmembrane helix</keyword>
<dbReference type="InterPro" id="IPR003594">
    <property type="entry name" value="HATPase_dom"/>
</dbReference>
<dbReference type="Pfam" id="PF02518">
    <property type="entry name" value="HATPase_c"/>
    <property type="match status" value="1"/>
</dbReference>
<dbReference type="SUPFAM" id="SSF55874">
    <property type="entry name" value="ATPase domain of HSP90 chaperone/DNA topoisomerase II/histidine kinase"/>
    <property type="match status" value="1"/>
</dbReference>
<keyword evidence="2 6" id="KW-0418">Kinase</keyword>
<dbReference type="InterPro" id="IPR005467">
    <property type="entry name" value="His_kinase_dom"/>
</dbReference>
<sequence length="269" mass="30718">METPPDSLLIATIAMLIMAIFIVIFVAYYQHRQSHHQLTVKEMLERHRQELMAAMFRGQEAERRRLAQDLHDDIGTMLSVAKMTLNQLERSLDRYSPERAQAYKTRQLLDDTLKNVRRISRDLVPTTLERFGLLAALEELVGNATNDQVRVQLEGHDSFEFVAPSLEVMLYRIVQELVTNAVRHSGASQIVIQFFRHEDELRVAVLDNGRGFDIDEVQQNRQRGLGLRSIESRLSVVEGHVTFDVAPGRGSRVIVQVPLENPKLASLLI</sequence>
<dbReference type="SMART" id="SM00387">
    <property type="entry name" value="HATPase_c"/>
    <property type="match status" value="1"/>
</dbReference>
<organism evidence="6 7">
    <name type="scientific">Rudanella paleaurantiibacter</name>
    <dbReference type="NCBI Taxonomy" id="2614655"/>
    <lineage>
        <taxon>Bacteria</taxon>
        <taxon>Pseudomonadati</taxon>
        <taxon>Bacteroidota</taxon>
        <taxon>Cytophagia</taxon>
        <taxon>Cytophagales</taxon>
        <taxon>Cytophagaceae</taxon>
        <taxon>Rudanella</taxon>
    </lineage>
</organism>
<feature type="transmembrane region" description="Helical" evidence="4">
    <location>
        <begin position="7"/>
        <end position="29"/>
    </location>
</feature>
<feature type="domain" description="Histidine kinase" evidence="5">
    <location>
        <begin position="65"/>
        <end position="261"/>
    </location>
</feature>
<evidence type="ECO:0000313" key="7">
    <source>
        <dbReference type="Proteomes" id="UP000488299"/>
    </source>
</evidence>
<accession>A0A7J5TX94</accession>
<name>A0A7J5TX94_9BACT</name>
<dbReference type="Proteomes" id="UP000488299">
    <property type="component" value="Unassembled WGS sequence"/>
</dbReference>
<dbReference type="InterPro" id="IPR036890">
    <property type="entry name" value="HATPase_C_sf"/>
</dbReference>
<keyword evidence="7" id="KW-1185">Reference proteome</keyword>
<keyword evidence="3" id="KW-0902">Two-component regulatory system</keyword>
<dbReference type="EMBL" id="WELI01000006">
    <property type="protein sequence ID" value="KAB7729250.1"/>
    <property type="molecule type" value="Genomic_DNA"/>
</dbReference>
<evidence type="ECO:0000256" key="3">
    <source>
        <dbReference type="ARBA" id="ARBA00023012"/>
    </source>
</evidence>
<protein>
    <submittedName>
        <fullName evidence="6">Sensor histidine kinase</fullName>
    </submittedName>
</protein>
<proteinExistence type="predicted"/>
<gene>
    <name evidence="6" type="ORF">F5984_16585</name>
</gene>